<evidence type="ECO:0000256" key="8">
    <source>
        <dbReference type="PIRSR" id="PIRSR016262-3"/>
    </source>
</evidence>
<comment type="similarity">
    <text evidence="2 5">Belongs to the LipB family.</text>
</comment>
<name>A0A2C5XT87_9HYPO</name>
<dbReference type="OrthoDB" id="19908at2759"/>
<dbReference type="GO" id="GO:0033819">
    <property type="term" value="F:lipoyl(octanoyl) transferase activity"/>
    <property type="evidence" value="ECO:0007669"/>
    <property type="project" value="UniProtKB-EC"/>
</dbReference>
<dbReference type="EMBL" id="NJEU01000206">
    <property type="protein sequence ID" value="PHH78889.1"/>
    <property type="molecule type" value="Genomic_DNA"/>
</dbReference>
<feature type="domain" description="BPL/LPL catalytic" evidence="9">
    <location>
        <begin position="79"/>
        <end position="296"/>
    </location>
</feature>
<dbReference type="PIRSF" id="PIRSF016262">
    <property type="entry name" value="LPLase"/>
    <property type="match status" value="1"/>
</dbReference>
<dbReference type="SUPFAM" id="SSF55681">
    <property type="entry name" value="Class II aaRS and biotin synthetases"/>
    <property type="match status" value="1"/>
</dbReference>
<proteinExistence type="inferred from homology"/>
<feature type="binding site" evidence="7">
    <location>
        <begin position="141"/>
        <end position="148"/>
    </location>
    <ligand>
        <name>substrate</name>
    </ligand>
</feature>
<dbReference type="Proteomes" id="UP000224854">
    <property type="component" value="Unassembled WGS sequence"/>
</dbReference>
<comment type="caution">
    <text evidence="10">The sequence shown here is derived from an EMBL/GenBank/DDBJ whole genome shotgun (WGS) entry which is preliminary data.</text>
</comment>
<dbReference type="Pfam" id="PF21948">
    <property type="entry name" value="LplA-B_cat"/>
    <property type="match status" value="1"/>
</dbReference>
<dbReference type="NCBIfam" id="TIGR00214">
    <property type="entry name" value="lipB"/>
    <property type="match status" value="1"/>
</dbReference>
<comment type="catalytic activity">
    <reaction evidence="5">
        <text>octanoyl-[ACP] + L-lysyl-[protein] = N(6)-octanoyl-L-lysyl-[protein] + holo-[ACP] + H(+)</text>
        <dbReference type="Rhea" id="RHEA:17665"/>
        <dbReference type="Rhea" id="RHEA-COMP:9636"/>
        <dbReference type="Rhea" id="RHEA-COMP:9685"/>
        <dbReference type="Rhea" id="RHEA-COMP:9752"/>
        <dbReference type="Rhea" id="RHEA-COMP:9928"/>
        <dbReference type="ChEBI" id="CHEBI:15378"/>
        <dbReference type="ChEBI" id="CHEBI:29969"/>
        <dbReference type="ChEBI" id="CHEBI:64479"/>
        <dbReference type="ChEBI" id="CHEBI:78463"/>
        <dbReference type="ChEBI" id="CHEBI:78809"/>
        <dbReference type="EC" id="2.3.1.181"/>
    </reaction>
</comment>
<keyword evidence="4 5" id="KW-0012">Acyltransferase</keyword>
<dbReference type="PROSITE" id="PS51733">
    <property type="entry name" value="BPL_LPL_CATALYTIC"/>
    <property type="match status" value="1"/>
</dbReference>
<gene>
    <name evidence="10" type="ORF">CDD82_2789</name>
</gene>
<evidence type="ECO:0000256" key="4">
    <source>
        <dbReference type="ARBA" id="ARBA00023315"/>
    </source>
</evidence>
<reference evidence="10 11" key="1">
    <citation type="submission" date="2017-06" db="EMBL/GenBank/DDBJ databases">
        <title>Ant-infecting Ophiocordyceps genomes reveal a high diversity of potential behavioral manipulation genes and a possible major role for enterotoxins.</title>
        <authorList>
            <person name="De Bekker C."/>
            <person name="Evans H.C."/>
            <person name="Brachmann A."/>
            <person name="Hughes D.P."/>
        </authorList>
    </citation>
    <scope>NUCLEOTIDE SEQUENCE [LARGE SCALE GENOMIC DNA]</scope>
    <source>
        <strain evidence="10 11">1348a</strain>
    </source>
</reference>
<comment type="pathway">
    <text evidence="1 5">Protein modification; protein lipoylation via endogenous pathway; protein N(6)-(lipoyl)lysine from octanoyl-[acyl-carrier-protein]: step 1/2.</text>
</comment>
<feature type="active site" description="Acyl-thioester intermediate" evidence="6">
    <location>
        <position position="254"/>
    </location>
</feature>
<dbReference type="PANTHER" id="PTHR10993:SF7">
    <property type="entry name" value="LIPOYLTRANSFERASE 2, MITOCHONDRIAL-RELATED"/>
    <property type="match status" value="1"/>
</dbReference>
<protein>
    <recommendedName>
        <fullName evidence="5">Octanoyltransferase</fullName>
        <ecNumber evidence="5">2.3.1.181</ecNumber>
    </recommendedName>
</protein>
<evidence type="ECO:0000259" key="9">
    <source>
        <dbReference type="PROSITE" id="PS51733"/>
    </source>
</evidence>
<evidence type="ECO:0000256" key="7">
    <source>
        <dbReference type="PIRSR" id="PIRSR016262-2"/>
    </source>
</evidence>
<dbReference type="EC" id="2.3.1.181" evidence="5"/>
<feature type="binding site" evidence="7">
    <location>
        <begin position="230"/>
        <end position="232"/>
    </location>
    <ligand>
        <name>substrate</name>
    </ligand>
</feature>
<dbReference type="InterPro" id="IPR000544">
    <property type="entry name" value="Octanoyltransferase"/>
</dbReference>
<keyword evidence="11" id="KW-1185">Reference proteome</keyword>
<evidence type="ECO:0000313" key="11">
    <source>
        <dbReference type="Proteomes" id="UP000224854"/>
    </source>
</evidence>
<dbReference type="PANTHER" id="PTHR10993">
    <property type="entry name" value="OCTANOYLTRANSFERASE"/>
    <property type="match status" value="1"/>
</dbReference>
<keyword evidence="3 5" id="KW-0808">Transferase</keyword>
<sequence>MRVPHVAAASRLIASPMLRHGRAPASPAQKRCMTIRHSHLKGNGPAGLIRYDLAVQLQEEHRRSMLDWLSLPQQERGHPPVDNVCFSFVTEPVFSFGRRQEFPPSEEMEKTLRATLATRLSLKGFAAQQVLFDPTLVRSLRGGLTTYHGPGQLVLWPILCLNKPFTQARGTRSYVTLLQHVTERFMLEYFNIETTTIPGEPGIWIDEHGLRPRKVAALGVHQRRYVTGFGVAINIDIPVRGGPEMNPWARFVPCGIRDKEVTSIAAETGLEHEKLDYEKLAAQWVQILQESINQEVLHGSP</sequence>
<evidence type="ECO:0000256" key="5">
    <source>
        <dbReference type="PIRNR" id="PIRNR016262"/>
    </source>
</evidence>
<evidence type="ECO:0000256" key="1">
    <source>
        <dbReference type="ARBA" id="ARBA00004821"/>
    </source>
</evidence>
<dbReference type="AlphaFoldDB" id="A0A2C5XT87"/>
<evidence type="ECO:0000256" key="6">
    <source>
        <dbReference type="PIRSR" id="PIRSR016262-1"/>
    </source>
</evidence>
<evidence type="ECO:0000313" key="10">
    <source>
        <dbReference type="EMBL" id="PHH78889.1"/>
    </source>
</evidence>
<dbReference type="Gene3D" id="3.30.930.10">
    <property type="entry name" value="Bira Bifunctional Protein, Domain 2"/>
    <property type="match status" value="1"/>
</dbReference>
<evidence type="ECO:0000256" key="3">
    <source>
        <dbReference type="ARBA" id="ARBA00022679"/>
    </source>
</evidence>
<accession>A0A2C5XT87</accession>
<dbReference type="InterPro" id="IPR045864">
    <property type="entry name" value="aa-tRNA-synth_II/BPL/LPL"/>
</dbReference>
<feature type="binding site" evidence="7">
    <location>
        <begin position="217"/>
        <end position="219"/>
    </location>
    <ligand>
        <name>substrate</name>
    </ligand>
</feature>
<dbReference type="InterPro" id="IPR004143">
    <property type="entry name" value="BPL_LPL_catalytic"/>
</dbReference>
<dbReference type="UniPathway" id="UPA00538">
    <property type="reaction ID" value="UER00592"/>
</dbReference>
<organism evidence="10 11">
    <name type="scientific">Ophiocordyceps australis</name>
    <dbReference type="NCBI Taxonomy" id="1399860"/>
    <lineage>
        <taxon>Eukaryota</taxon>
        <taxon>Fungi</taxon>
        <taxon>Dikarya</taxon>
        <taxon>Ascomycota</taxon>
        <taxon>Pezizomycotina</taxon>
        <taxon>Sordariomycetes</taxon>
        <taxon>Hypocreomycetidae</taxon>
        <taxon>Hypocreales</taxon>
        <taxon>Ophiocordycipitaceae</taxon>
        <taxon>Ophiocordyceps</taxon>
    </lineage>
</organism>
<dbReference type="GO" id="GO:0009249">
    <property type="term" value="P:protein lipoylation"/>
    <property type="evidence" value="ECO:0007669"/>
    <property type="project" value="InterPro"/>
</dbReference>
<evidence type="ECO:0000256" key="2">
    <source>
        <dbReference type="ARBA" id="ARBA00007907"/>
    </source>
</evidence>
<comment type="function">
    <text evidence="5">Catalyzes the transfer of endogenously produced octanoic acid from octanoyl-acyl-carrier-protein onto the lipoyl domains of lipoate-dependent enzymes. Lipoyl-ACP can also act as a substrate although octanoyl-ACP is likely to be the physiological substrate.</text>
</comment>
<feature type="site" description="Lowers pKa of active site Cys" evidence="8">
    <location>
        <position position="214"/>
    </location>
</feature>